<dbReference type="PANTHER" id="PTHR15337">
    <property type="entry name" value="ANTERIOR GRADIENT PROTEIN-RELATED"/>
    <property type="match status" value="1"/>
</dbReference>
<accession>A0ABW5VES6</accession>
<dbReference type="RefSeq" id="WP_251807767.1">
    <property type="nucleotide sequence ID" value="NZ_CP166679.1"/>
</dbReference>
<gene>
    <name evidence="3" type="ORF">ACFS1K_08560</name>
</gene>
<dbReference type="SUPFAM" id="SSF52833">
    <property type="entry name" value="Thioredoxin-like"/>
    <property type="match status" value="1"/>
</dbReference>
<feature type="chain" id="PRO_5045144141" evidence="2">
    <location>
        <begin position="17"/>
        <end position="149"/>
    </location>
</feature>
<dbReference type="Gene3D" id="3.40.30.10">
    <property type="entry name" value="Glutaredoxin"/>
    <property type="match status" value="1"/>
</dbReference>
<dbReference type="Pfam" id="PF13899">
    <property type="entry name" value="Thioredoxin_7"/>
    <property type="match status" value="1"/>
</dbReference>
<keyword evidence="4" id="KW-1185">Reference proteome</keyword>
<evidence type="ECO:0000256" key="1">
    <source>
        <dbReference type="ARBA" id="ARBA00022729"/>
    </source>
</evidence>
<name>A0ABW5VES6_9FLAO</name>
<dbReference type="PANTHER" id="PTHR15337:SF11">
    <property type="entry name" value="THIOREDOXIN DOMAIN-CONTAINING PROTEIN"/>
    <property type="match status" value="1"/>
</dbReference>
<keyword evidence="1 2" id="KW-0732">Signal</keyword>
<dbReference type="Proteomes" id="UP001597532">
    <property type="component" value="Unassembled WGS sequence"/>
</dbReference>
<comment type="caution">
    <text evidence="3">The sequence shown here is derived from an EMBL/GenBank/DDBJ whole genome shotgun (WGS) entry which is preliminary data.</text>
</comment>
<dbReference type="InterPro" id="IPR051099">
    <property type="entry name" value="AGR/TXD"/>
</dbReference>
<evidence type="ECO:0000313" key="4">
    <source>
        <dbReference type="Proteomes" id="UP001597532"/>
    </source>
</evidence>
<evidence type="ECO:0000256" key="2">
    <source>
        <dbReference type="SAM" id="SignalP"/>
    </source>
</evidence>
<organism evidence="3 4">
    <name type="scientific">Arenibacter antarcticus</name>
    <dbReference type="NCBI Taxonomy" id="2040469"/>
    <lineage>
        <taxon>Bacteria</taxon>
        <taxon>Pseudomonadati</taxon>
        <taxon>Bacteroidota</taxon>
        <taxon>Flavobacteriia</taxon>
        <taxon>Flavobacteriales</taxon>
        <taxon>Flavobacteriaceae</taxon>
        <taxon>Arenibacter</taxon>
    </lineage>
</organism>
<reference evidence="4" key="1">
    <citation type="journal article" date="2019" name="Int. J. Syst. Evol. Microbiol.">
        <title>The Global Catalogue of Microorganisms (GCM) 10K type strain sequencing project: providing services to taxonomists for standard genome sequencing and annotation.</title>
        <authorList>
            <consortium name="The Broad Institute Genomics Platform"/>
            <consortium name="The Broad Institute Genome Sequencing Center for Infectious Disease"/>
            <person name="Wu L."/>
            <person name="Ma J."/>
        </authorList>
    </citation>
    <scope>NUCLEOTIDE SEQUENCE [LARGE SCALE GENOMIC DNA]</scope>
    <source>
        <strain evidence="4">KCTC 52924</strain>
    </source>
</reference>
<feature type="signal peptide" evidence="2">
    <location>
        <begin position="1"/>
        <end position="16"/>
    </location>
</feature>
<evidence type="ECO:0000313" key="3">
    <source>
        <dbReference type="EMBL" id="MFD2789810.1"/>
    </source>
</evidence>
<protein>
    <submittedName>
        <fullName evidence="3">Thioredoxin family protein</fullName>
    </submittedName>
</protein>
<sequence>MKYFIYLFLLPIFLSAQDNNTTIAQKWYTNYEDAQNAAQKSNSEILMYFTGSDWCAPCKVLKKNVLDTQHFTDITKNYVLLYVDLPRKKEKISAEEMQQNKELLAQWNKKGLFPFMKIISPDGKGLSSISGYMGQGDMERYMNFLRQDR</sequence>
<dbReference type="EMBL" id="JBHUOK010000029">
    <property type="protein sequence ID" value="MFD2789810.1"/>
    <property type="molecule type" value="Genomic_DNA"/>
</dbReference>
<proteinExistence type="predicted"/>
<dbReference type="InterPro" id="IPR036249">
    <property type="entry name" value="Thioredoxin-like_sf"/>
</dbReference>